<reference evidence="10" key="2">
    <citation type="journal article" date="2021" name="PeerJ">
        <title>Extensive microbial diversity within the chicken gut microbiome revealed by metagenomics and culture.</title>
        <authorList>
            <person name="Gilroy R."/>
            <person name="Ravi A."/>
            <person name="Getino M."/>
            <person name="Pursley I."/>
            <person name="Horton D.L."/>
            <person name="Alikhan N.F."/>
            <person name="Baker D."/>
            <person name="Gharbi K."/>
            <person name="Hall N."/>
            <person name="Watson M."/>
            <person name="Adriaenssens E.M."/>
            <person name="Foster-Nyarko E."/>
            <person name="Jarju S."/>
            <person name="Secka A."/>
            <person name="Antonio M."/>
            <person name="Oren A."/>
            <person name="Chaudhuri R.R."/>
            <person name="La Ragione R."/>
            <person name="Hildebrand F."/>
            <person name="Pallen M.J."/>
        </authorList>
    </citation>
    <scope>NUCLEOTIDE SEQUENCE</scope>
    <source>
        <strain evidence="10">ChiBcec7-5410</strain>
    </source>
</reference>
<evidence type="ECO:0000256" key="6">
    <source>
        <dbReference type="ARBA" id="ARBA00022839"/>
    </source>
</evidence>
<evidence type="ECO:0000259" key="9">
    <source>
        <dbReference type="PROSITE" id="PS50126"/>
    </source>
</evidence>
<evidence type="ECO:0000256" key="7">
    <source>
        <dbReference type="ARBA" id="ARBA00022884"/>
    </source>
</evidence>
<keyword evidence="6 8" id="KW-0269">Exonuclease</keyword>
<dbReference type="InterPro" id="IPR011805">
    <property type="entry name" value="RNase_R"/>
</dbReference>
<dbReference type="GO" id="GO:0006402">
    <property type="term" value="P:mRNA catabolic process"/>
    <property type="evidence" value="ECO:0007669"/>
    <property type="project" value="TreeGrafter"/>
</dbReference>
<dbReference type="SMART" id="SM00955">
    <property type="entry name" value="RNB"/>
    <property type="match status" value="1"/>
</dbReference>
<dbReference type="InterPro" id="IPR003029">
    <property type="entry name" value="S1_domain"/>
</dbReference>
<dbReference type="InterPro" id="IPR012340">
    <property type="entry name" value="NA-bd_OB-fold"/>
</dbReference>
<keyword evidence="3 8" id="KW-0963">Cytoplasm</keyword>
<dbReference type="GO" id="GO:0008859">
    <property type="term" value="F:exoribonuclease II activity"/>
    <property type="evidence" value="ECO:0007669"/>
    <property type="project" value="UniProtKB-UniRule"/>
</dbReference>
<dbReference type="InterPro" id="IPR050180">
    <property type="entry name" value="RNR_Ribonuclease"/>
</dbReference>
<comment type="similarity">
    <text evidence="8">Belongs to the RNR ribonuclease family. RNase R subfamily.</text>
</comment>
<dbReference type="NCBIfam" id="TIGR00358">
    <property type="entry name" value="3_prime_RNase"/>
    <property type="match status" value="1"/>
</dbReference>
<evidence type="ECO:0000256" key="1">
    <source>
        <dbReference type="ARBA" id="ARBA00001849"/>
    </source>
</evidence>
<reference evidence="10" key="1">
    <citation type="submission" date="2020-10" db="EMBL/GenBank/DDBJ databases">
        <authorList>
            <person name="Gilroy R."/>
        </authorList>
    </citation>
    <scope>NUCLEOTIDE SEQUENCE</scope>
    <source>
        <strain evidence="10">ChiBcec7-5410</strain>
    </source>
</reference>
<evidence type="ECO:0000256" key="8">
    <source>
        <dbReference type="HAMAP-Rule" id="MF_01895"/>
    </source>
</evidence>
<dbReference type="Gene3D" id="2.40.50.140">
    <property type="entry name" value="Nucleic acid-binding proteins"/>
    <property type="match status" value="2"/>
</dbReference>
<evidence type="ECO:0000256" key="3">
    <source>
        <dbReference type="ARBA" id="ARBA00022490"/>
    </source>
</evidence>
<comment type="function">
    <text evidence="8">3'-5' exoribonuclease that releases 5'-nucleoside monophosphates and is involved in maturation of structured RNAs.</text>
</comment>
<dbReference type="GO" id="GO:0003723">
    <property type="term" value="F:RNA binding"/>
    <property type="evidence" value="ECO:0007669"/>
    <property type="project" value="UniProtKB-UniRule"/>
</dbReference>
<name>A0A9D1H6M0_9FIRM</name>
<evidence type="ECO:0000256" key="4">
    <source>
        <dbReference type="ARBA" id="ARBA00022722"/>
    </source>
</evidence>
<sequence>MMKHKPKSSPPSRHARPQLRDDAQIKNMLAHLGNEFQDITFTRLKKAAGLQGAASRQLISRAIDRGFLKREDGRFTVTHAGLRLLTGGADDKKRLPYKKSAALVEAKILRLKATFAFARPTADGDQQDVFIPGSKLSGALPGDIVLLKIRNSSGGDLKEGEVVEIVKEAPALFAGTVTRTGKRPEADLPGLGIQPVRLINGAVGIEIGERVVVRVNRDNRGAWMTGDVVERFGTGDLAENCAASLLAAEGILPVFPEQVDREALWQAEHVPVQMGEGRVDLRDMPLFTIDGASAKDLDDAVSISFDGTCYHLGVHIADVSAYVTPGSALDREAFRRGTSIYYANRVIPMLPKALSNGACSLNPDVDRLAFSCRMTLDATGKLIDYRFDRTIIRSRVRGVYSEVNALLDGSADETVQQKYAAVHEQLVLMEKLAGLRANIRAGRGVPEIETGEIELIIGEDGKCCGVKRRERGKSEDMIEEFMLLAGESAARLGKMLGIPFVYRIHQKPDAKKIETLKSVMLAAGLDPAMLKGEVPAATLRAVLQQAKGSKVETLMNRQVLRTMMKAAYDDRPIGHYGLVLEDYAHFTSPIRRYPDLAIHRIIGMALELAGGWPCKLDAEKHALLEKRWHKFASQAAAHSSEAELRAMELERQCEDCYRAEYMHGRIGDVFDGIITGVTAYGLYVETDEGVEGLVQIESLPVGDYLYDGMVELKEQLSGTKYRVGDKIRVRCTRADVSSGTIDLELID</sequence>
<comment type="catalytic activity">
    <reaction evidence="1 8">
        <text>Exonucleolytic cleavage in the 3'- to 5'-direction to yield nucleoside 5'-phosphates.</text>
        <dbReference type="EC" id="3.1.13.1"/>
    </reaction>
</comment>
<dbReference type="InterPro" id="IPR004476">
    <property type="entry name" value="RNase_II/RNase_R"/>
</dbReference>
<evidence type="ECO:0000256" key="2">
    <source>
        <dbReference type="ARBA" id="ARBA00004496"/>
    </source>
</evidence>
<gene>
    <name evidence="8" type="primary">rnr</name>
    <name evidence="10" type="ORF">IAC43_05165</name>
</gene>
<accession>A0A9D1H6M0</accession>
<protein>
    <recommendedName>
        <fullName evidence="8">Ribonuclease R</fullName>
        <shortName evidence="8">RNase R</shortName>
        <ecNumber evidence="8">3.1.13.1</ecNumber>
    </recommendedName>
</protein>
<dbReference type="PROSITE" id="PS01175">
    <property type="entry name" value="RIBONUCLEASE_II"/>
    <property type="match status" value="1"/>
</dbReference>
<dbReference type="Proteomes" id="UP000824160">
    <property type="component" value="Unassembled WGS sequence"/>
</dbReference>
<dbReference type="SMART" id="SM00316">
    <property type="entry name" value="S1"/>
    <property type="match status" value="1"/>
</dbReference>
<dbReference type="InterPro" id="IPR022966">
    <property type="entry name" value="RNase_II/R_CS"/>
</dbReference>
<proteinExistence type="inferred from homology"/>
<keyword evidence="7 8" id="KW-0694">RNA-binding</keyword>
<dbReference type="HAMAP" id="MF_01895">
    <property type="entry name" value="RNase_R"/>
    <property type="match status" value="1"/>
</dbReference>
<dbReference type="SUPFAM" id="SSF50249">
    <property type="entry name" value="Nucleic acid-binding proteins"/>
    <property type="match status" value="3"/>
</dbReference>
<feature type="domain" description="S1 motif" evidence="9">
    <location>
        <begin position="667"/>
        <end position="746"/>
    </location>
</feature>
<evidence type="ECO:0000256" key="5">
    <source>
        <dbReference type="ARBA" id="ARBA00022801"/>
    </source>
</evidence>
<dbReference type="Pfam" id="PF00575">
    <property type="entry name" value="S1"/>
    <property type="match status" value="1"/>
</dbReference>
<dbReference type="EC" id="3.1.13.1" evidence="8"/>
<evidence type="ECO:0000313" key="10">
    <source>
        <dbReference type="EMBL" id="HIT94553.1"/>
    </source>
</evidence>
<dbReference type="PROSITE" id="PS50126">
    <property type="entry name" value="S1"/>
    <property type="match status" value="1"/>
</dbReference>
<dbReference type="InterPro" id="IPR013223">
    <property type="entry name" value="RNase_B_OB_dom"/>
</dbReference>
<dbReference type="InterPro" id="IPR001900">
    <property type="entry name" value="RNase_II/R"/>
</dbReference>
<keyword evidence="5 8" id="KW-0378">Hydrolase</keyword>
<comment type="caution">
    <text evidence="10">The sequence shown here is derived from an EMBL/GenBank/DDBJ whole genome shotgun (WGS) entry which is preliminary data.</text>
</comment>
<evidence type="ECO:0000313" key="11">
    <source>
        <dbReference type="Proteomes" id="UP000824160"/>
    </source>
</evidence>
<dbReference type="AlphaFoldDB" id="A0A9D1H6M0"/>
<dbReference type="EMBL" id="DVLW01000140">
    <property type="protein sequence ID" value="HIT94553.1"/>
    <property type="molecule type" value="Genomic_DNA"/>
</dbReference>
<comment type="subcellular location">
    <subcellularLocation>
        <location evidence="2 8">Cytoplasm</location>
    </subcellularLocation>
</comment>
<dbReference type="GO" id="GO:0005829">
    <property type="term" value="C:cytosol"/>
    <property type="evidence" value="ECO:0007669"/>
    <property type="project" value="TreeGrafter"/>
</dbReference>
<dbReference type="Pfam" id="PF00773">
    <property type="entry name" value="RNB"/>
    <property type="match status" value="1"/>
</dbReference>
<dbReference type="Pfam" id="PF08206">
    <property type="entry name" value="OB_RNB"/>
    <property type="match status" value="1"/>
</dbReference>
<dbReference type="PANTHER" id="PTHR23355:SF9">
    <property type="entry name" value="DIS3-LIKE EXONUCLEASE 2"/>
    <property type="match status" value="1"/>
</dbReference>
<dbReference type="CDD" id="cd04471">
    <property type="entry name" value="S1_RNase_R"/>
    <property type="match status" value="1"/>
</dbReference>
<keyword evidence="4 8" id="KW-0540">Nuclease</keyword>
<organism evidence="10 11">
    <name type="scientific">Candidatus Faecivivens stercoripullorum</name>
    <dbReference type="NCBI Taxonomy" id="2840805"/>
    <lineage>
        <taxon>Bacteria</taxon>
        <taxon>Bacillati</taxon>
        <taxon>Bacillota</taxon>
        <taxon>Clostridia</taxon>
        <taxon>Eubacteriales</taxon>
        <taxon>Oscillospiraceae</taxon>
        <taxon>Oscillospiraceae incertae sedis</taxon>
        <taxon>Candidatus Faecivivens</taxon>
    </lineage>
</organism>
<dbReference type="PANTHER" id="PTHR23355">
    <property type="entry name" value="RIBONUCLEASE"/>
    <property type="match status" value="1"/>
</dbReference>